<keyword evidence="3" id="KW-1185">Reference proteome</keyword>
<name>A0A1Z5K2V5_FISSO</name>
<comment type="caution">
    <text evidence="2">The sequence shown here is derived from an EMBL/GenBank/DDBJ whole genome shotgun (WGS) entry which is preliminary data.</text>
</comment>
<organism evidence="2 3">
    <name type="scientific">Fistulifera solaris</name>
    <name type="common">Oleaginous diatom</name>
    <dbReference type="NCBI Taxonomy" id="1519565"/>
    <lineage>
        <taxon>Eukaryota</taxon>
        <taxon>Sar</taxon>
        <taxon>Stramenopiles</taxon>
        <taxon>Ochrophyta</taxon>
        <taxon>Bacillariophyta</taxon>
        <taxon>Bacillariophyceae</taxon>
        <taxon>Bacillariophycidae</taxon>
        <taxon>Naviculales</taxon>
        <taxon>Naviculaceae</taxon>
        <taxon>Fistulifera</taxon>
    </lineage>
</organism>
<accession>A0A1Z5K2V5</accession>
<proteinExistence type="predicted"/>
<dbReference type="InParanoid" id="A0A1Z5K2V5"/>
<reference evidence="2 3" key="1">
    <citation type="journal article" date="2015" name="Plant Cell">
        <title>Oil accumulation by the oleaginous diatom Fistulifera solaris as revealed by the genome and transcriptome.</title>
        <authorList>
            <person name="Tanaka T."/>
            <person name="Maeda Y."/>
            <person name="Veluchamy A."/>
            <person name="Tanaka M."/>
            <person name="Abida H."/>
            <person name="Marechal E."/>
            <person name="Bowler C."/>
            <person name="Muto M."/>
            <person name="Sunaga Y."/>
            <person name="Tanaka M."/>
            <person name="Yoshino T."/>
            <person name="Taniguchi T."/>
            <person name="Fukuda Y."/>
            <person name="Nemoto M."/>
            <person name="Matsumoto M."/>
            <person name="Wong P.S."/>
            <person name="Aburatani S."/>
            <person name="Fujibuchi W."/>
        </authorList>
    </citation>
    <scope>NUCLEOTIDE SEQUENCE [LARGE SCALE GENOMIC DNA]</scope>
    <source>
        <strain evidence="2 3">JPCC DA0580</strain>
    </source>
</reference>
<evidence type="ECO:0000256" key="1">
    <source>
        <dbReference type="SAM" id="Coils"/>
    </source>
</evidence>
<keyword evidence="1" id="KW-0175">Coiled coil</keyword>
<evidence type="ECO:0000313" key="2">
    <source>
        <dbReference type="EMBL" id="GAX20590.1"/>
    </source>
</evidence>
<protein>
    <submittedName>
        <fullName evidence="2">Uncharacterized protein</fullName>
    </submittedName>
</protein>
<feature type="coiled-coil region" evidence="1">
    <location>
        <begin position="266"/>
        <end position="293"/>
    </location>
</feature>
<dbReference type="EMBL" id="BDSP01000150">
    <property type="protein sequence ID" value="GAX20590.1"/>
    <property type="molecule type" value="Genomic_DNA"/>
</dbReference>
<evidence type="ECO:0000313" key="3">
    <source>
        <dbReference type="Proteomes" id="UP000198406"/>
    </source>
</evidence>
<sequence length="302" mass="34685">MDPQWKKELDAFRVAIVQIFLQFPMNDYLCPDEIRTIFVIQLSVSPQLTSKHIKEAFQYKSSLLLKSQPYGKEKYRYYIRSDIDRALFVTDRSADWSLPTIDLPVESIIDHVQTINAYLYRETVSPKPKAPTFITCKGFRGDKFDNLFKQSFLAGPLQTMKLGETLPTSFDLPDCIKSVGANELHFVLEKKTGWKLASKECRGTFLASSNLQQIYCGPCASLKGCAFNICQRDGSDVSQLKRVSKKRYLELCQNPDSVRTLFENQQRKWSRQLEAVQSEKADLAQQIVDYRRAIVNQAPPEE</sequence>
<dbReference type="AlphaFoldDB" id="A0A1Z5K2V5"/>
<gene>
    <name evidence="2" type="ORF">FisN_3Hu559</name>
</gene>
<dbReference type="Proteomes" id="UP000198406">
    <property type="component" value="Unassembled WGS sequence"/>
</dbReference>